<dbReference type="Proteomes" id="UP001497516">
    <property type="component" value="Chromosome 7"/>
</dbReference>
<protein>
    <recommendedName>
        <fullName evidence="1">RNase H type-1 domain-containing protein</fullName>
    </recommendedName>
</protein>
<dbReference type="InterPro" id="IPR036397">
    <property type="entry name" value="RNaseH_sf"/>
</dbReference>
<dbReference type="GO" id="GO:0004523">
    <property type="term" value="F:RNA-DNA hybrid ribonuclease activity"/>
    <property type="evidence" value="ECO:0007669"/>
    <property type="project" value="InterPro"/>
</dbReference>
<evidence type="ECO:0000259" key="1">
    <source>
        <dbReference type="Pfam" id="PF13456"/>
    </source>
</evidence>
<dbReference type="PANTHER" id="PTHR47074:SF11">
    <property type="entry name" value="REVERSE TRANSCRIPTASE-LIKE PROTEIN"/>
    <property type="match status" value="1"/>
</dbReference>
<dbReference type="EMBL" id="OZ034820">
    <property type="protein sequence ID" value="CAL1404226.1"/>
    <property type="molecule type" value="Genomic_DNA"/>
</dbReference>
<sequence length="258" mass="28908">MALEPFDPTETEVLHLEGDQRGFGVQGKPLCQEVLILEKLPDLRLLVRIDIPLHVHLPPCCRRVEPRMALLAQADPSVLVWLDSLRQMYPISSIQKIIFLLWQTWKARNEKIFRGTPPWPPATITKAASDHLQWSTCPRIHHNGSPSTQPTPPPEHSSPPPCTHYFEVHCDGSFFDDSQKAAYGVIVSNSHGQVCDGKAESLHCFSPIEAEALALLEASRVAASLTAPCLVMSDCLKLVLAIERPPRTWPWRARQGWV</sequence>
<dbReference type="Pfam" id="PF13456">
    <property type="entry name" value="RVT_3"/>
    <property type="match status" value="1"/>
</dbReference>
<dbReference type="InterPro" id="IPR012337">
    <property type="entry name" value="RNaseH-like_sf"/>
</dbReference>
<dbReference type="Gene3D" id="3.30.420.10">
    <property type="entry name" value="Ribonuclease H-like superfamily/Ribonuclease H"/>
    <property type="match status" value="1"/>
</dbReference>
<dbReference type="PANTHER" id="PTHR47074">
    <property type="entry name" value="BNAC02G40300D PROTEIN"/>
    <property type="match status" value="1"/>
</dbReference>
<gene>
    <name evidence="2" type="ORF">LTRI10_LOCUS44099</name>
</gene>
<dbReference type="InterPro" id="IPR002156">
    <property type="entry name" value="RNaseH_domain"/>
</dbReference>
<accession>A0AAV2G0X0</accession>
<reference evidence="2 3" key="1">
    <citation type="submission" date="2024-04" db="EMBL/GenBank/DDBJ databases">
        <authorList>
            <person name="Fracassetti M."/>
        </authorList>
    </citation>
    <scope>NUCLEOTIDE SEQUENCE [LARGE SCALE GENOMIC DNA]</scope>
</reference>
<evidence type="ECO:0000313" key="2">
    <source>
        <dbReference type="EMBL" id="CAL1404226.1"/>
    </source>
</evidence>
<name>A0AAV2G0X0_9ROSI</name>
<keyword evidence="3" id="KW-1185">Reference proteome</keyword>
<evidence type="ECO:0000313" key="3">
    <source>
        <dbReference type="Proteomes" id="UP001497516"/>
    </source>
</evidence>
<proteinExistence type="predicted"/>
<dbReference type="SUPFAM" id="SSF53098">
    <property type="entry name" value="Ribonuclease H-like"/>
    <property type="match status" value="1"/>
</dbReference>
<organism evidence="2 3">
    <name type="scientific">Linum trigynum</name>
    <dbReference type="NCBI Taxonomy" id="586398"/>
    <lineage>
        <taxon>Eukaryota</taxon>
        <taxon>Viridiplantae</taxon>
        <taxon>Streptophyta</taxon>
        <taxon>Embryophyta</taxon>
        <taxon>Tracheophyta</taxon>
        <taxon>Spermatophyta</taxon>
        <taxon>Magnoliopsida</taxon>
        <taxon>eudicotyledons</taxon>
        <taxon>Gunneridae</taxon>
        <taxon>Pentapetalae</taxon>
        <taxon>rosids</taxon>
        <taxon>fabids</taxon>
        <taxon>Malpighiales</taxon>
        <taxon>Linaceae</taxon>
        <taxon>Linum</taxon>
    </lineage>
</organism>
<dbReference type="GO" id="GO:0003676">
    <property type="term" value="F:nucleic acid binding"/>
    <property type="evidence" value="ECO:0007669"/>
    <property type="project" value="InterPro"/>
</dbReference>
<feature type="domain" description="RNase H type-1" evidence="1">
    <location>
        <begin position="170"/>
        <end position="243"/>
    </location>
</feature>
<dbReference type="AlphaFoldDB" id="A0AAV2G0X0"/>
<dbReference type="InterPro" id="IPR052929">
    <property type="entry name" value="RNase_H-like_EbsB-rel"/>
</dbReference>